<reference evidence="2" key="1">
    <citation type="submission" date="2020-10" db="EMBL/GenBank/DDBJ databases">
        <title>ChiBAC.</title>
        <authorList>
            <person name="Zenner C."/>
            <person name="Hitch T.C.A."/>
            <person name="Clavel T."/>
        </authorList>
    </citation>
    <scope>NUCLEOTIDE SEQUENCE</scope>
    <source>
        <strain evidence="2">DSM 107454</strain>
    </source>
</reference>
<dbReference type="Proteomes" id="UP000806542">
    <property type="component" value="Unassembled WGS sequence"/>
</dbReference>
<feature type="domain" description="DRTGG" evidence="1">
    <location>
        <begin position="5"/>
        <end position="106"/>
    </location>
</feature>
<dbReference type="AlphaFoldDB" id="A0A9D5M3G6"/>
<proteinExistence type="predicted"/>
<evidence type="ECO:0000313" key="2">
    <source>
        <dbReference type="EMBL" id="MBE5039989.1"/>
    </source>
</evidence>
<dbReference type="SUPFAM" id="SSF75138">
    <property type="entry name" value="HprK N-terminal domain-like"/>
    <property type="match status" value="1"/>
</dbReference>
<dbReference type="GO" id="GO:0016301">
    <property type="term" value="F:kinase activity"/>
    <property type="evidence" value="ECO:0007669"/>
    <property type="project" value="UniProtKB-KW"/>
</dbReference>
<organism evidence="2 3">
    <name type="scientific">Ructibacterium gallinarum</name>
    <dbReference type="NCBI Taxonomy" id="2779355"/>
    <lineage>
        <taxon>Bacteria</taxon>
        <taxon>Bacillati</taxon>
        <taxon>Bacillota</taxon>
        <taxon>Clostridia</taxon>
        <taxon>Eubacteriales</taxon>
        <taxon>Oscillospiraceae</taxon>
        <taxon>Ructibacterium</taxon>
    </lineage>
</organism>
<name>A0A9D5M3G6_9FIRM</name>
<keyword evidence="2" id="KW-0418">Kinase</keyword>
<dbReference type="RefSeq" id="WP_226392537.1">
    <property type="nucleotide sequence ID" value="NZ_JADCKB010000009.1"/>
</dbReference>
<evidence type="ECO:0000259" key="1">
    <source>
        <dbReference type="Pfam" id="PF07085"/>
    </source>
</evidence>
<dbReference type="InterPro" id="IPR028979">
    <property type="entry name" value="Ser_kin/Pase_Hpr-like_N_sf"/>
</dbReference>
<keyword evidence="2" id="KW-0808">Transferase</keyword>
<dbReference type="Pfam" id="PF07085">
    <property type="entry name" value="DRTGG"/>
    <property type="match status" value="1"/>
</dbReference>
<accession>A0A9D5M3G6</accession>
<gene>
    <name evidence="2" type="ORF">INF28_05865</name>
</gene>
<dbReference type="EMBL" id="JADCKB010000009">
    <property type="protein sequence ID" value="MBE5039989.1"/>
    <property type="molecule type" value="Genomic_DNA"/>
</dbReference>
<protein>
    <submittedName>
        <fullName evidence="2">Serine kinase</fullName>
    </submittedName>
</protein>
<dbReference type="InterPro" id="IPR010766">
    <property type="entry name" value="DRTGG"/>
</dbReference>
<comment type="caution">
    <text evidence="2">The sequence shown here is derived from an EMBL/GenBank/DDBJ whole genome shotgun (WGS) entry which is preliminary data.</text>
</comment>
<evidence type="ECO:0000313" key="3">
    <source>
        <dbReference type="Proteomes" id="UP000806542"/>
    </source>
</evidence>
<sequence>MKIKEIAEKLELKVTAGAAGMEKQAKGCYIGDLMSLAMAKIEEGSIWITIQTNLNVVAVAALTEASCVILADGFLPDENTAVKANAEGIPILSSEASAYTLAKKLGELGI</sequence>
<dbReference type="Gene3D" id="3.40.1390.20">
    <property type="entry name" value="HprK N-terminal domain-like"/>
    <property type="match status" value="1"/>
</dbReference>
<keyword evidence="3" id="KW-1185">Reference proteome</keyword>